<dbReference type="OrthoDB" id="8421928at2"/>
<evidence type="ECO:0000313" key="3">
    <source>
        <dbReference type="Proteomes" id="UP000051660"/>
    </source>
</evidence>
<dbReference type="Pfam" id="PF00656">
    <property type="entry name" value="Peptidase_C14"/>
    <property type="match status" value="1"/>
</dbReference>
<dbReference type="RefSeq" id="WP_057858715.1">
    <property type="nucleotide sequence ID" value="NZ_LLYB01000065.1"/>
</dbReference>
<dbReference type="GO" id="GO:0006508">
    <property type="term" value="P:proteolysis"/>
    <property type="evidence" value="ECO:0007669"/>
    <property type="project" value="InterPro"/>
</dbReference>
<protein>
    <recommendedName>
        <fullName evidence="1">Peptidase C14 caspase domain-containing protein</fullName>
    </recommendedName>
</protein>
<dbReference type="GO" id="GO:0004197">
    <property type="term" value="F:cysteine-type endopeptidase activity"/>
    <property type="evidence" value="ECO:0007669"/>
    <property type="project" value="InterPro"/>
</dbReference>
<dbReference type="EMBL" id="LLYB01000065">
    <property type="protein sequence ID" value="KRR24087.1"/>
    <property type="molecule type" value="Genomic_DNA"/>
</dbReference>
<dbReference type="AlphaFoldDB" id="A0A0R3MVM0"/>
<dbReference type="Proteomes" id="UP000051660">
    <property type="component" value="Unassembled WGS sequence"/>
</dbReference>
<name>A0A0R3MVM0_9BRAD</name>
<dbReference type="InterPro" id="IPR029030">
    <property type="entry name" value="Caspase-like_dom_sf"/>
</dbReference>
<feature type="domain" description="Peptidase C14 caspase" evidence="1">
    <location>
        <begin position="118"/>
        <end position="273"/>
    </location>
</feature>
<comment type="caution">
    <text evidence="2">The sequence shown here is derived from an EMBL/GenBank/DDBJ whole genome shotgun (WGS) entry which is preliminary data.</text>
</comment>
<evidence type="ECO:0000259" key="1">
    <source>
        <dbReference type="Pfam" id="PF00656"/>
    </source>
</evidence>
<dbReference type="Gene3D" id="3.40.50.1460">
    <property type="match status" value="1"/>
</dbReference>
<dbReference type="InterPro" id="IPR011600">
    <property type="entry name" value="Pept_C14_caspase"/>
</dbReference>
<accession>A0A0R3MVM0</accession>
<dbReference type="SUPFAM" id="SSF52129">
    <property type="entry name" value="Caspase-like"/>
    <property type="match status" value="1"/>
</dbReference>
<organism evidence="2 3">
    <name type="scientific">Bradyrhizobium lablabi</name>
    <dbReference type="NCBI Taxonomy" id="722472"/>
    <lineage>
        <taxon>Bacteria</taxon>
        <taxon>Pseudomonadati</taxon>
        <taxon>Pseudomonadota</taxon>
        <taxon>Alphaproteobacteria</taxon>
        <taxon>Hyphomicrobiales</taxon>
        <taxon>Nitrobacteraceae</taxon>
        <taxon>Bradyrhizobium</taxon>
    </lineage>
</organism>
<reference evidence="2 3" key="1">
    <citation type="submission" date="2014-03" db="EMBL/GenBank/DDBJ databases">
        <title>Bradyrhizobium valentinum sp. nov., isolated from effective nodules of Lupinus mariae-josephae, a lupine endemic of basic-lime soils in Eastern Spain.</title>
        <authorList>
            <person name="Duran D."/>
            <person name="Rey L."/>
            <person name="Navarro A."/>
            <person name="Busquets A."/>
            <person name="Imperial J."/>
            <person name="Ruiz-Argueso T."/>
        </authorList>
    </citation>
    <scope>NUCLEOTIDE SEQUENCE [LARGE SCALE GENOMIC DNA]</scope>
    <source>
        <strain evidence="2 3">CCBAU 23086</strain>
    </source>
</reference>
<gene>
    <name evidence="2" type="ORF">CQ14_15215</name>
</gene>
<evidence type="ECO:0000313" key="2">
    <source>
        <dbReference type="EMBL" id="KRR24087.1"/>
    </source>
</evidence>
<proteinExistence type="predicted"/>
<sequence>MKLVPQDDAAEGPGLWADPDWKPGLPGTFAVIIGVSRYRHLENGDLPTDPQGKPWIKEARSLDQLHVSALTAFRIFRWLSAQYRHEAPLARCWLLLSPTPAEVGHLSLGNGQRISWGDPTLAACSAAIRWWSATMRGLPAAAAAQSRGLFFFSGHGLESTQGCQLLLPSDYLAPPEPNINDAISTSNLLYGLGSLKVTEQLFFVDACRNDHKELRGKNMVGAKILVEEEAAILPPDLMTPVLYSTGPGQRSWEFRDPAKGISIYGQALLDGLAGQPNIALKGSKPPYRVELSPLEQFVRARVLELLKNAQSKERQYVKLGGQSDTSMNVTYVDRPVVATGGGWPTFDGHEDIDGLGVPKMPGGGRLGSPFPTPPNEAKWSYDLPPGGGPSGPPEVSTMLAAETPIREMSSTRRFSPRWLKDWNEGHRMFGSEAVTELWQKRTKVWLIGQKKWRGPSVIRIAEVSRDEGRGRYRVRMQITEKDPVGHWLQMTDELGGVHACMLPRDLGPKSMDEPSPVYEVSYDRSEPNDENKREIVRLDADLDVQSGPLGLVARLWRTYTTTHVAAAVKESEARELRNVIENKIDSPLGATVAALVLLRANRLDRLSLAWLRNLANWFIELPDAPILYAERRLREKQESKDDRSIAFQEAANILLLTTDRGIPRTSEAFEYGMGLARRLKDREELGLGVREKLHELERRLGNAFAVYRTGGLFSSFSGLRADLNADQLWLEGVRKVEEAEAVTPQARPAA</sequence>